<dbReference type="InterPro" id="IPR036812">
    <property type="entry name" value="NAD(P)_OxRdtase_dom_sf"/>
</dbReference>
<dbReference type="Pfam" id="PF00248">
    <property type="entry name" value="Aldo_ket_red"/>
    <property type="match status" value="1"/>
</dbReference>
<name>A0ABV4Z4G6_9BACI</name>
<dbReference type="RefSeq" id="WP_306075218.1">
    <property type="nucleotide sequence ID" value="NZ_JAROBZ020000004.1"/>
</dbReference>
<keyword evidence="3" id="KW-1185">Reference proteome</keyword>
<sequence>MKYRSLGTTNEKLPLIGQGTWTYGETQSEALEEIKALRYGIENGLTLIDTAEEYAKGGAEQIVAEAIKDCRGDKSNLEALELTLSDEDIQVIDTYFSKPNEGMSLVKY</sequence>
<comment type="caution">
    <text evidence="2">The sequence shown here is derived from an EMBL/GenBank/DDBJ whole genome shotgun (WGS) entry which is preliminary data.</text>
</comment>
<dbReference type="PANTHER" id="PTHR43638">
    <property type="entry name" value="OXIDOREDUCTASE, ALDO/KETO REDUCTASE FAMILY PROTEIN"/>
    <property type="match status" value="1"/>
</dbReference>
<evidence type="ECO:0000259" key="1">
    <source>
        <dbReference type="Pfam" id="PF00248"/>
    </source>
</evidence>
<dbReference type="PANTHER" id="PTHR43638:SF3">
    <property type="entry name" value="ALDEHYDE REDUCTASE"/>
    <property type="match status" value="1"/>
</dbReference>
<dbReference type="EMBL" id="JAROBZ020000004">
    <property type="protein sequence ID" value="MFB3170980.1"/>
    <property type="molecule type" value="Genomic_DNA"/>
</dbReference>
<dbReference type="Proteomes" id="UP001241748">
    <property type="component" value="Unassembled WGS sequence"/>
</dbReference>
<evidence type="ECO:0000313" key="3">
    <source>
        <dbReference type="Proteomes" id="UP001241748"/>
    </source>
</evidence>
<feature type="domain" description="NADP-dependent oxidoreductase" evidence="1">
    <location>
        <begin position="16"/>
        <end position="74"/>
    </location>
</feature>
<evidence type="ECO:0000313" key="2">
    <source>
        <dbReference type="EMBL" id="MFB3170980.1"/>
    </source>
</evidence>
<accession>A0ABV4Z4G6</accession>
<dbReference type="SUPFAM" id="SSF51430">
    <property type="entry name" value="NAD(P)-linked oxidoreductase"/>
    <property type="match status" value="1"/>
</dbReference>
<protein>
    <submittedName>
        <fullName evidence="2">Aldo/keto reductase</fullName>
    </submittedName>
</protein>
<reference evidence="2 3" key="1">
    <citation type="submission" date="2024-05" db="EMBL/GenBank/DDBJ databases">
        <authorList>
            <person name="Venkateswaran K."/>
        </authorList>
    </citation>
    <scope>NUCLEOTIDE SEQUENCE [LARGE SCALE GENOMIC DNA]</scope>
    <source>
        <strain evidence="2 3">179-C4-2-HS</strain>
    </source>
</reference>
<dbReference type="Gene3D" id="3.20.20.100">
    <property type="entry name" value="NADP-dependent oxidoreductase domain"/>
    <property type="match status" value="1"/>
</dbReference>
<proteinExistence type="predicted"/>
<dbReference type="InterPro" id="IPR023210">
    <property type="entry name" value="NADP_OxRdtase_dom"/>
</dbReference>
<gene>
    <name evidence="2" type="ORF">P5G62_028220</name>
</gene>
<organism evidence="2 3">
    <name type="scientific">Neobacillus driksii</name>
    <dbReference type="NCBI Taxonomy" id="3035913"/>
    <lineage>
        <taxon>Bacteria</taxon>
        <taxon>Bacillati</taxon>
        <taxon>Bacillota</taxon>
        <taxon>Bacilli</taxon>
        <taxon>Bacillales</taxon>
        <taxon>Bacillaceae</taxon>
        <taxon>Neobacillus</taxon>
    </lineage>
</organism>